<keyword evidence="10" id="KW-1185">Reference proteome</keyword>
<dbReference type="NCBIfam" id="NF005732">
    <property type="entry name" value="PRK07550.1"/>
    <property type="match status" value="1"/>
</dbReference>
<dbReference type="AlphaFoldDB" id="A0AAP2CMV7"/>
<name>A0AAP2CMV7_9RHOB</name>
<dbReference type="GO" id="GO:0030170">
    <property type="term" value="F:pyridoxal phosphate binding"/>
    <property type="evidence" value="ECO:0007669"/>
    <property type="project" value="InterPro"/>
</dbReference>
<dbReference type="InterPro" id="IPR015421">
    <property type="entry name" value="PyrdxlP-dep_Trfase_major"/>
</dbReference>
<reference evidence="9 10" key="1">
    <citation type="journal article" date="2021" name="Arch. Microbiol.">
        <title>Harenicola maris gen. nov., sp. nov. isolated from the Sea of Japan shallow sediments.</title>
        <authorList>
            <person name="Romanenko L.A."/>
            <person name="Kurilenko V.V."/>
            <person name="Chernysheva N.Y."/>
            <person name="Tekutyeva L.A."/>
            <person name="Velansky P.V."/>
            <person name="Svetashev V.I."/>
            <person name="Isaeva M.P."/>
        </authorList>
    </citation>
    <scope>NUCLEOTIDE SEQUENCE [LARGE SCALE GENOMIC DNA]</scope>
    <source>
        <strain evidence="9 10">KMM 3653</strain>
    </source>
</reference>
<evidence type="ECO:0000256" key="4">
    <source>
        <dbReference type="ARBA" id="ARBA00022576"/>
    </source>
</evidence>
<dbReference type="RefSeq" id="WP_327792697.1">
    <property type="nucleotide sequence ID" value="NZ_JADQAZ010000001.1"/>
</dbReference>
<dbReference type="InterPro" id="IPR004839">
    <property type="entry name" value="Aminotransferase_I/II_large"/>
</dbReference>
<gene>
    <name evidence="9" type="ORF">IV417_03780</name>
</gene>
<comment type="caution">
    <text evidence="9">The sequence shown here is derived from an EMBL/GenBank/DDBJ whole genome shotgun (WGS) entry which is preliminary data.</text>
</comment>
<dbReference type="InterPro" id="IPR015424">
    <property type="entry name" value="PyrdxlP-dep_Trfase"/>
</dbReference>
<proteinExistence type="inferred from homology"/>
<dbReference type="SUPFAM" id="SSF53383">
    <property type="entry name" value="PLP-dependent transferases"/>
    <property type="match status" value="1"/>
</dbReference>
<dbReference type="EC" id="2.6.1.1" evidence="3"/>
<dbReference type="PANTHER" id="PTHR46383:SF1">
    <property type="entry name" value="ASPARTATE AMINOTRANSFERASE"/>
    <property type="match status" value="1"/>
</dbReference>
<dbReference type="Gene3D" id="3.40.640.10">
    <property type="entry name" value="Type I PLP-dependent aspartate aminotransferase-like (Major domain)"/>
    <property type="match status" value="1"/>
</dbReference>
<evidence type="ECO:0000313" key="9">
    <source>
        <dbReference type="EMBL" id="MBT0956495.1"/>
    </source>
</evidence>
<evidence type="ECO:0000256" key="7">
    <source>
        <dbReference type="ARBA" id="ARBA00049185"/>
    </source>
</evidence>
<dbReference type="Pfam" id="PF00155">
    <property type="entry name" value="Aminotran_1_2"/>
    <property type="match status" value="1"/>
</dbReference>
<protein>
    <recommendedName>
        <fullName evidence="3">aspartate transaminase</fullName>
        <ecNumber evidence="3">2.6.1.1</ecNumber>
    </recommendedName>
</protein>
<feature type="domain" description="Aminotransferase class I/classII large" evidence="8">
    <location>
        <begin position="33"/>
        <end position="387"/>
    </location>
</feature>
<dbReference type="GO" id="GO:0004069">
    <property type="term" value="F:L-aspartate:2-oxoglutarate aminotransferase activity"/>
    <property type="evidence" value="ECO:0007669"/>
    <property type="project" value="UniProtKB-EC"/>
</dbReference>
<evidence type="ECO:0000256" key="3">
    <source>
        <dbReference type="ARBA" id="ARBA00012753"/>
    </source>
</evidence>
<evidence type="ECO:0000259" key="8">
    <source>
        <dbReference type="Pfam" id="PF00155"/>
    </source>
</evidence>
<evidence type="ECO:0000256" key="5">
    <source>
        <dbReference type="ARBA" id="ARBA00022679"/>
    </source>
</evidence>
<keyword evidence="5" id="KW-0808">Transferase</keyword>
<evidence type="ECO:0000313" key="10">
    <source>
        <dbReference type="Proteomes" id="UP001315686"/>
    </source>
</evidence>
<evidence type="ECO:0000256" key="2">
    <source>
        <dbReference type="ARBA" id="ARBA00007441"/>
    </source>
</evidence>
<evidence type="ECO:0000256" key="6">
    <source>
        <dbReference type="ARBA" id="ARBA00022898"/>
    </source>
</evidence>
<dbReference type="GO" id="GO:0006520">
    <property type="term" value="P:amino acid metabolic process"/>
    <property type="evidence" value="ECO:0007669"/>
    <property type="project" value="InterPro"/>
</dbReference>
<comment type="catalytic activity">
    <reaction evidence="7">
        <text>L-aspartate + 2-oxoglutarate = oxaloacetate + L-glutamate</text>
        <dbReference type="Rhea" id="RHEA:21824"/>
        <dbReference type="ChEBI" id="CHEBI:16452"/>
        <dbReference type="ChEBI" id="CHEBI:16810"/>
        <dbReference type="ChEBI" id="CHEBI:29985"/>
        <dbReference type="ChEBI" id="CHEBI:29991"/>
        <dbReference type="EC" id="2.6.1.1"/>
    </reaction>
</comment>
<keyword evidence="6" id="KW-0663">Pyridoxal phosphate</keyword>
<comment type="similarity">
    <text evidence="2">Belongs to the class-I pyridoxal-phosphate-dependent aminotransferase family.</text>
</comment>
<dbReference type="Proteomes" id="UP001315686">
    <property type="component" value="Unassembled WGS sequence"/>
</dbReference>
<sequence>MLLNPNMAQTEAPPVMEARRWMEGLEFPADRPLINVSQAAPVDPPPLALREAMAEAVLHQDAAHLYGPVLGNPDLRAELAARFSRAYGGRIAADQVAITSGCNQAFAATLATLAAPGDEVILPTPWYFNHKMWLDMGGIRAVPLPPGPGLIPQVEAAEAKITERTRAIALVTPNNPGGVEYPAETLDAFADLARRKGIALIIDETYRDFDSRTGAPHGLLADDTWAETVIQLYSFSKAYRLTGHRVGAVIASAARLAEIEKFLDTVAICPAQLGQIGALWGLRNLDQWLAGEREEILDRRAAIEEYFAPLAAQGWRILGCGAYFAYVEHPFAMASDALAQAMVRDIGVLCLPGTMFMPASDPSGATQLRIAFANSDRAGIKALAERLANLSYQRR</sequence>
<comment type="cofactor">
    <cofactor evidence="1">
        <name>pyridoxal 5'-phosphate</name>
        <dbReference type="ChEBI" id="CHEBI:597326"/>
    </cofactor>
</comment>
<evidence type="ECO:0000256" key="1">
    <source>
        <dbReference type="ARBA" id="ARBA00001933"/>
    </source>
</evidence>
<dbReference type="CDD" id="cd00609">
    <property type="entry name" value="AAT_like"/>
    <property type="match status" value="1"/>
</dbReference>
<organism evidence="9 10">
    <name type="scientific">Harenicola maris</name>
    <dbReference type="NCBI Taxonomy" id="2841044"/>
    <lineage>
        <taxon>Bacteria</taxon>
        <taxon>Pseudomonadati</taxon>
        <taxon>Pseudomonadota</taxon>
        <taxon>Alphaproteobacteria</taxon>
        <taxon>Rhodobacterales</taxon>
        <taxon>Paracoccaceae</taxon>
        <taxon>Harenicola</taxon>
    </lineage>
</organism>
<dbReference type="EMBL" id="JADQAZ010000001">
    <property type="protein sequence ID" value="MBT0956495.1"/>
    <property type="molecule type" value="Genomic_DNA"/>
</dbReference>
<accession>A0AAP2CMV7</accession>
<keyword evidence="4 9" id="KW-0032">Aminotransferase</keyword>
<dbReference type="InterPro" id="IPR050596">
    <property type="entry name" value="AspAT/PAT-like"/>
</dbReference>
<dbReference type="PANTHER" id="PTHR46383">
    <property type="entry name" value="ASPARTATE AMINOTRANSFERASE"/>
    <property type="match status" value="1"/>
</dbReference>